<evidence type="ECO:0000256" key="1">
    <source>
        <dbReference type="SAM" id="SignalP"/>
    </source>
</evidence>
<evidence type="ECO:0000313" key="2">
    <source>
        <dbReference type="EMBL" id="SMX40106.1"/>
    </source>
</evidence>
<gene>
    <name evidence="2" type="ORF">OCA8868_02275</name>
</gene>
<organism evidence="2 3">
    <name type="scientific">Octadecabacter ascidiaceicola</name>
    <dbReference type="NCBI Taxonomy" id="1655543"/>
    <lineage>
        <taxon>Bacteria</taxon>
        <taxon>Pseudomonadati</taxon>
        <taxon>Pseudomonadota</taxon>
        <taxon>Alphaproteobacteria</taxon>
        <taxon>Rhodobacterales</taxon>
        <taxon>Roseobacteraceae</taxon>
        <taxon>Octadecabacter</taxon>
    </lineage>
</organism>
<proteinExistence type="predicted"/>
<accession>A0A238KDM1</accession>
<keyword evidence="1" id="KW-0732">Signal</keyword>
<feature type="chain" id="PRO_5012353470" evidence="1">
    <location>
        <begin position="20"/>
        <end position="158"/>
    </location>
</feature>
<dbReference type="Proteomes" id="UP000203464">
    <property type="component" value="Unassembled WGS sequence"/>
</dbReference>
<sequence length="158" mass="17017">MKRFLLAALIAVTAGQTQALSCMPPDIARTFNWANAAEESYLVLNGAFSFDAPARTRGGQLDPETVSMRAGFEGSYLGAAGFVPAPTLDVTLTFVCLGPWCGSMESDGEDVLVFAQQTQDGYVVEIDPCFSKLFEPSQDNIDRVESCIRGESCAEIPF</sequence>
<feature type="signal peptide" evidence="1">
    <location>
        <begin position="1"/>
        <end position="19"/>
    </location>
</feature>
<reference evidence="3" key="1">
    <citation type="submission" date="2017-05" db="EMBL/GenBank/DDBJ databases">
        <authorList>
            <person name="Rodrigo-Torres L."/>
            <person name="Arahal R. D."/>
            <person name="Lucena T."/>
        </authorList>
    </citation>
    <scope>NUCLEOTIDE SEQUENCE [LARGE SCALE GENOMIC DNA]</scope>
    <source>
        <strain evidence="3">CECT 8868</strain>
    </source>
</reference>
<protein>
    <submittedName>
        <fullName evidence="2">Uncharacterized protein</fullName>
    </submittedName>
</protein>
<dbReference type="RefSeq" id="WP_093996645.1">
    <property type="nucleotide sequence ID" value="NZ_FXYD01000003.1"/>
</dbReference>
<dbReference type="OrthoDB" id="8451541at2"/>
<keyword evidence="3" id="KW-1185">Reference proteome</keyword>
<dbReference type="AlphaFoldDB" id="A0A238KDM1"/>
<name>A0A238KDM1_9RHOB</name>
<dbReference type="EMBL" id="FXYD01000003">
    <property type="protein sequence ID" value="SMX40106.1"/>
    <property type="molecule type" value="Genomic_DNA"/>
</dbReference>
<evidence type="ECO:0000313" key="3">
    <source>
        <dbReference type="Proteomes" id="UP000203464"/>
    </source>
</evidence>